<dbReference type="InterPro" id="IPR037883">
    <property type="entry name" value="Knr4/Smi1-like_sf"/>
</dbReference>
<protein>
    <recommendedName>
        <fullName evidence="1">Knr4/Smi1-like domain-containing protein</fullName>
    </recommendedName>
</protein>
<dbReference type="InterPro" id="IPR018958">
    <property type="entry name" value="Knr4/Smi1-like_dom"/>
</dbReference>
<dbReference type="KEGG" id="dwu:DVJ83_17405"/>
<evidence type="ECO:0000313" key="2">
    <source>
        <dbReference type="EMBL" id="AXH00892.1"/>
    </source>
</evidence>
<sequence>MIDNTVFLRFRHHVLNLIPELTQHLNPETDLHEVISLTEKYGTKMPRELVELLSHINGFKGEFWSGLYLGFEPLTAHDAVAHTVGLMQTIQRPEYTRENLQSSKSNPRDEVNLDFFSKEYFVFAYDGSRGYLALDYSPGPKGHAGQVITVGQVQGTRHVLSNNLYSFINVLNEGVESGLMEYSTDVGLHFKHYKESDLVFGLDHNLLSIDLFRK</sequence>
<dbReference type="AlphaFoldDB" id="A0A345IMG9"/>
<gene>
    <name evidence="2" type="ORF">DVJ83_17405</name>
</gene>
<keyword evidence="2" id="KW-0614">Plasmid</keyword>
<name>A0A345IMG9_9DEIO</name>
<dbReference type="Pfam" id="PF09346">
    <property type="entry name" value="SMI1_KNR4"/>
    <property type="match status" value="1"/>
</dbReference>
<organism evidence="2 3">
    <name type="scientific">Deinococcus wulumuqiensis</name>
    <dbReference type="NCBI Taxonomy" id="980427"/>
    <lineage>
        <taxon>Bacteria</taxon>
        <taxon>Thermotogati</taxon>
        <taxon>Deinococcota</taxon>
        <taxon>Deinococci</taxon>
        <taxon>Deinococcales</taxon>
        <taxon>Deinococcaceae</taxon>
        <taxon>Deinococcus</taxon>
    </lineage>
</organism>
<proteinExistence type="predicted"/>
<accession>A0A345IMG9</accession>
<geneLocation type="plasmid" evidence="3">
    <name>pdrdi</name>
</geneLocation>
<dbReference type="SUPFAM" id="SSF160631">
    <property type="entry name" value="SMI1/KNR4-like"/>
    <property type="match status" value="1"/>
</dbReference>
<dbReference type="Gene3D" id="3.40.1580.10">
    <property type="entry name" value="SMI1/KNR4-like"/>
    <property type="match status" value="1"/>
</dbReference>
<evidence type="ECO:0000259" key="1">
    <source>
        <dbReference type="Pfam" id="PF09346"/>
    </source>
</evidence>
<feature type="domain" description="Knr4/Smi1-like" evidence="1">
    <location>
        <begin position="35"/>
        <end position="169"/>
    </location>
</feature>
<dbReference type="EMBL" id="CP031163">
    <property type="protein sequence ID" value="AXH00892.1"/>
    <property type="molecule type" value="Genomic_DNA"/>
</dbReference>
<evidence type="ECO:0000313" key="3">
    <source>
        <dbReference type="Proteomes" id="UP000253744"/>
    </source>
</evidence>
<reference evidence="2 3" key="1">
    <citation type="submission" date="2018-07" db="EMBL/GenBank/DDBJ databases">
        <title>Complete Genome and Methylome Analysis of Deinococcus wulumuqiensis NEB 479.</title>
        <authorList>
            <person name="Fomenkov A."/>
            <person name="Luyten Y."/>
            <person name="Vincze T."/>
            <person name="Anton B.P."/>
            <person name="Clark T."/>
            <person name="Roberts R.J."/>
            <person name="Morgan R.D."/>
        </authorList>
    </citation>
    <scope>NUCLEOTIDE SEQUENCE [LARGE SCALE GENOMIC DNA]</scope>
    <source>
        <strain evidence="2 3">NEB 479</strain>
        <plasmid evidence="3">Plasmid pdrdi</plasmid>
    </source>
</reference>
<dbReference type="Proteomes" id="UP000253744">
    <property type="component" value="Plasmid pDrdI"/>
</dbReference>